<evidence type="ECO:0000259" key="8">
    <source>
        <dbReference type="Pfam" id="PF08532"/>
    </source>
</evidence>
<dbReference type="PANTHER" id="PTHR36447">
    <property type="entry name" value="BETA-GALACTOSIDASE GANA"/>
    <property type="match status" value="1"/>
</dbReference>
<dbReference type="InterPro" id="IPR003476">
    <property type="entry name" value="Glyco_hydro_42"/>
</dbReference>
<dbReference type="EC" id="3.2.1.23" evidence="3"/>
<organism evidence="10 11">
    <name type="scientific">Actinomyces naeslundii</name>
    <dbReference type="NCBI Taxonomy" id="1655"/>
    <lineage>
        <taxon>Bacteria</taxon>
        <taxon>Bacillati</taxon>
        <taxon>Actinomycetota</taxon>
        <taxon>Actinomycetes</taxon>
        <taxon>Actinomycetales</taxon>
        <taxon>Actinomycetaceae</taxon>
        <taxon>Actinomyces</taxon>
    </lineage>
</organism>
<dbReference type="GO" id="GO:0009341">
    <property type="term" value="C:beta-galactosidase complex"/>
    <property type="evidence" value="ECO:0007669"/>
    <property type="project" value="InterPro"/>
</dbReference>
<evidence type="ECO:0000256" key="1">
    <source>
        <dbReference type="ARBA" id="ARBA00001412"/>
    </source>
</evidence>
<evidence type="ECO:0000313" key="11">
    <source>
        <dbReference type="Proteomes" id="UP001163127"/>
    </source>
</evidence>
<dbReference type="RefSeq" id="WP_076138107.1">
    <property type="nucleotide sequence ID" value="NZ_CP113787.1"/>
</dbReference>
<dbReference type="CDD" id="cd03143">
    <property type="entry name" value="A4_beta-galactosidase_middle_domain"/>
    <property type="match status" value="1"/>
</dbReference>
<dbReference type="PANTHER" id="PTHR36447:SF1">
    <property type="entry name" value="BETA-GALACTOSIDASE GANA"/>
    <property type="match status" value="1"/>
</dbReference>
<feature type="domain" description="Beta-galactosidase trimerisation" evidence="8">
    <location>
        <begin position="422"/>
        <end position="550"/>
    </location>
</feature>
<evidence type="ECO:0000259" key="9">
    <source>
        <dbReference type="Pfam" id="PF08533"/>
    </source>
</evidence>
<dbReference type="InterPro" id="IPR013780">
    <property type="entry name" value="Glyco_hydro_b"/>
</dbReference>
<accession>A0AA47FHV8</accession>
<dbReference type="InterPro" id="IPR013739">
    <property type="entry name" value="Beta_galactosidase_C"/>
</dbReference>
<dbReference type="Gene3D" id="3.20.20.80">
    <property type="entry name" value="Glycosidases"/>
    <property type="match status" value="1"/>
</dbReference>
<dbReference type="GO" id="GO:0004565">
    <property type="term" value="F:beta-galactosidase activity"/>
    <property type="evidence" value="ECO:0007669"/>
    <property type="project" value="UniProtKB-EC"/>
</dbReference>
<dbReference type="Pfam" id="PF08532">
    <property type="entry name" value="Glyco_hydro_42M"/>
    <property type="match status" value="1"/>
</dbReference>
<evidence type="ECO:0000259" key="7">
    <source>
        <dbReference type="Pfam" id="PF02449"/>
    </source>
</evidence>
<dbReference type="EMBL" id="CP113787">
    <property type="protein sequence ID" value="WAL43602.1"/>
    <property type="molecule type" value="Genomic_DNA"/>
</dbReference>
<evidence type="ECO:0000256" key="3">
    <source>
        <dbReference type="ARBA" id="ARBA00012756"/>
    </source>
</evidence>
<feature type="region of interest" description="Disordered" evidence="6">
    <location>
        <begin position="1"/>
        <end position="28"/>
    </location>
</feature>
<name>A0AA47FHV8_ACTNA</name>
<dbReference type="InterPro" id="IPR013738">
    <property type="entry name" value="Beta_galactosidase_Trimer"/>
</dbReference>
<evidence type="ECO:0000256" key="5">
    <source>
        <dbReference type="ARBA" id="ARBA00023295"/>
    </source>
</evidence>
<evidence type="ECO:0000256" key="6">
    <source>
        <dbReference type="SAM" id="MobiDB-lite"/>
    </source>
</evidence>
<dbReference type="SUPFAM" id="SSF51445">
    <property type="entry name" value="(Trans)glycosidases"/>
    <property type="match status" value="1"/>
</dbReference>
<dbReference type="SUPFAM" id="SSF52317">
    <property type="entry name" value="Class I glutamine amidotransferase-like"/>
    <property type="match status" value="1"/>
</dbReference>
<dbReference type="Pfam" id="PF08533">
    <property type="entry name" value="Glyco_hydro_42C"/>
    <property type="match status" value="1"/>
</dbReference>
<dbReference type="InterPro" id="IPR013529">
    <property type="entry name" value="Glyco_hydro_42_N"/>
</dbReference>
<protein>
    <recommendedName>
        <fullName evidence="3">beta-galactosidase</fullName>
        <ecNumber evidence="3">3.2.1.23</ecNumber>
    </recommendedName>
</protein>
<feature type="domain" description="Beta-galactosidase C-terminal" evidence="9">
    <location>
        <begin position="697"/>
        <end position="743"/>
    </location>
</feature>
<keyword evidence="5" id="KW-0326">Glycosidase</keyword>
<dbReference type="Pfam" id="PF02449">
    <property type="entry name" value="Glyco_hydro_42"/>
    <property type="match status" value="1"/>
</dbReference>
<evidence type="ECO:0000256" key="4">
    <source>
        <dbReference type="ARBA" id="ARBA00022801"/>
    </source>
</evidence>
<dbReference type="Gene3D" id="2.60.40.1180">
    <property type="entry name" value="Golgi alpha-mannosidase II"/>
    <property type="match status" value="1"/>
</dbReference>
<proteinExistence type="inferred from homology"/>
<evidence type="ECO:0000313" key="10">
    <source>
        <dbReference type="EMBL" id="WAL43602.1"/>
    </source>
</evidence>
<gene>
    <name evidence="10" type="ORF">OFA60_03310</name>
</gene>
<sequence length="752" mass="80787">MTSPEPPVAASTPQPEQTPGPAAARRSAPHELLGLTSPAYGGDYNPEQWDEATFAEDLELMAEAGVNLVSLGIFSWARLEPREGSYELDWLVEIVDRLHDAGIAVDLATATASPPAWMATDHPESLPMNADGVRLGFGSRQQYCPSSTVYRERSAALARALAERLGDHPGVVMWHVGNEYGCHTAECFCPACAQAFRAWLADRYGDVERLNTAWGTDFWSQRYTSLEQVDPPAAMPTFHNPAQLLDWRRFSDHQLRSLMETEARILREHSRQPVTTNFMGDFPATDYWRWARSLDIISDDSYPDPADPAAAHEVAWAGDLMRGLAGGRPWILMEQAPSAVQWRGRNSPKRPGQLLLWSLARVAHGADGILQFQWRQSRQGAETFHSGMVPHAGRASRTWDEVVSTGRALKRLGPVLGEPVRAEAAVVLDWESQWAMSAAIGPVELGECFEAARAWHRSLWEAGIATDVIPAKTDPGADLSGYRLIIVPAIFIDYPGLARSLEQAAAAGAQAVVVGPTGVVDAGVGAVLGGYLGSLRPLLGVRVTDHAALSGPVEQSDPRGALVNRLSRVVGTPAAETWTGLEAVAETLHRVLDRMGSPAPDLRAGGWAEDIRVDEAPGDAEAAQGWEPAEVVAVFDGRGGGADLAGRPAITRRAVGGTAGAAWYVAADLDALSRAALLRLVCAHARVRPVVADLPDGVEAQRRGEILFLLNHGDRAAEVAGVVGTDLLSGEACTGHVVLAPRSALAVRDNMR</sequence>
<keyword evidence="4" id="KW-0378">Hydrolase</keyword>
<dbReference type="AlphaFoldDB" id="A0AA47FHV8"/>
<dbReference type="InterPro" id="IPR017853">
    <property type="entry name" value="GH"/>
</dbReference>
<comment type="similarity">
    <text evidence="2">Belongs to the glycosyl hydrolase 42 family.</text>
</comment>
<dbReference type="InterPro" id="IPR029062">
    <property type="entry name" value="Class_I_gatase-like"/>
</dbReference>
<reference evidence="10" key="1">
    <citation type="submission" date="2022-11" db="EMBL/GenBank/DDBJ databases">
        <title>Dental biofilm bacteria. Genome sequencing and assembly.</title>
        <authorList>
            <person name="Robertsson C."/>
        </authorList>
    </citation>
    <scope>NUCLEOTIDE SEQUENCE</scope>
    <source>
        <strain evidence="10">CW</strain>
    </source>
</reference>
<dbReference type="GO" id="GO:0006012">
    <property type="term" value="P:galactose metabolic process"/>
    <property type="evidence" value="ECO:0007669"/>
    <property type="project" value="InterPro"/>
</dbReference>
<dbReference type="Gene3D" id="3.40.50.880">
    <property type="match status" value="1"/>
</dbReference>
<evidence type="ECO:0000256" key="2">
    <source>
        <dbReference type="ARBA" id="ARBA00005940"/>
    </source>
</evidence>
<dbReference type="Proteomes" id="UP001163127">
    <property type="component" value="Chromosome"/>
</dbReference>
<feature type="domain" description="Glycoside hydrolase family 42 N-terminal" evidence="7">
    <location>
        <begin position="43"/>
        <end position="412"/>
    </location>
</feature>
<comment type="catalytic activity">
    <reaction evidence="1">
        <text>Hydrolysis of terminal non-reducing beta-D-galactose residues in beta-D-galactosides.</text>
        <dbReference type="EC" id="3.2.1.23"/>
    </reaction>
</comment>